<evidence type="ECO:0000313" key="2">
    <source>
        <dbReference type="EMBL" id="KAG2545379.1"/>
    </source>
</evidence>
<name>A0A8T0NB30_PANVG</name>
<dbReference type="GO" id="GO:0071763">
    <property type="term" value="P:nuclear membrane organization"/>
    <property type="evidence" value="ECO:0007669"/>
    <property type="project" value="TreeGrafter"/>
</dbReference>
<feature type="compositionally biased region" description="Polar residues" evidence="1">
    <location>
        <begin position="392"/>
        <end position="420"/>
    </location>
</feature>
<feature type="compositionally biased region" description="Basic and acidic residues" evidence="1">
    <location>
        <begin position="588"/>
        <end position="608"/>
    </location>
</feature>
<feature type="compositionally biased region" description="Low complexity" evidence="1">
    <location>
        <begin position="1346"/>
        <end position="1362"/>
    </location>
</feature>
<feature type="compositionally biased region" description="Polar residues" evidence="1">
    <location>
        <begin position="115"/>
        <end position="132"/>
    </location>
</feature>
<dbReference type="PANTHER" id="PTHR33416:SF20">
    <property type="entry name" value="NUCLEAR PORE COMPLEX PROTEIN NUP1"/>
    <property type="match status" value="1"/>
</dbReference>
<feature type="region of interest" description="Disordered" evidence="1">
    <location>
        <begin position="969"/>
        <end position="1007"/>
    </location>
</feature>
<dbReference type="PANTHER" id="PTHR33416">
    <property type="entry name" value="NUCLEAR PORE COMPLEX PROTEIN NUP1"/>
    <property type="match status" value="1"/>
</dbReference>
<feature type="region of interest" description="Disordered" evidence="1">
    <location>
        <begin position="1297"/>
        <end position="1405"/>
    </location>
</feature>
<dbReference type="SUPFAM" id="SSF101967">
    <property type="entry name" value="Adhesin YadA, collagen-binding domain"/>
    <property type="match status" value="1"/>
</dbReference>
<feature type="region of interest" description="Disordered" evidence="1">
    <location>
        <begin position="626"/>
        <end position="694"/>
    </location>
</feature>
<feature type="compositionally biased region" description="Low complexity" evidence="1">
    <location>
        <begin position="25"/>
        <end position="55"/>
    </location>
</feature>
<feature type="compositionally biased region" description="Polar residues" evidence="1">
    <location>
        <begin position="463"/>
        <end position="481"/>
    </location>
</feature>
<organism evidence="2 3">
    <name type="scientific">Panicum virgatum</name>
    <name type="common">Blackwell switchgrass</name>
    <dbReference type="NCBI Taxonomy" id="38727"/>
    <lineage>
        <taxon>Eukaryota</taxon>
        <taxon>Viridiplantae</taxon>
        <taxon>Streptophyta</taxon>
        <taxon>Embryophyta</taxon>
        <taxon>Tracheophyta</taxon>
        <taxon>Spermatophyta</taxon>
        <taxon>Magnoliopsida</taxon>
        <taxon>Liliopsida</taxon>
        <taxon>Poales</taxon>
        <taxon>Poaceae</taxon>
        <taxon>PACMAD clade</taxon>
        <taxon>Panicoideae</taxon>
        <taxon>Panicodae</taxon>
        <taxon>Paniceae</taxon>
        <taxon>Panicinae</taxon>
        <taxon>Panicum</taxon>
        <taxon>Panicum sect. Hiantes</taxon>
    </lineage>
</organism>
<dbReference type="GO" id="GO:0005635">
    <property type="term" value="C:nuclear envelope"/>
    <property type="evidence" value="ECO:0007669"/>
    <property type="project" value="TreeGrafter"/>
</dbReference>
<feature type="compositionally biased region" description="Polar residues" evidence="1">
    <location>
        <begin position="679"/>
        <end position="689"/>
    </location>
</feature>
<gene>
    <name evidence="2" type="ORF">PVAP13_9KG305100</name>
</gene>
<evidence type="ECO:0000256" key="1">
    <source>
        <dbReference type="SAM" id="MobiDB-lite"/>
    </source>
</evidence>
<accession>A0A8T0NB30</accession>
<feature type="region of interest" description="Disordered" evidence="1">
    <location>
        <begin position="873"/>
        <end position="897"/>
    </location>
</feature>
<feature type="region of interest" description="Disordered" evidence="1">
    <location>
        <begin position="392"/>
        <end position="443"/>
    </location>
</feature>
<feature type="region of interest" description="Disordered" evidence="1">
    <location>
        <begin position="459"/>
        <end position="511"/>
    </location>
</feature>
<reference evidence="2" key="1">
    <citation type="submission" date="2020-05" db="EMBL/GenBank/DDBJ databases">
        <title>WGS assembly of Panicum virgatum.</title>
        <authorList>
            <person name="Lovell J.T."/>
            <person name="Jenkins J."/>
            <person name="Shu S."/>
            <person name="Juenger T.E."/>
            <person name="Schmutz J."/>
        </authorList>
    </citation>
    <scope>NUCLEOTIDE SEQUENCE</scope>
    <source>
        <strain evidence="2">AP13</strain>
    </source>
</reference>
<feature type="region of interest" description="Disordered" evidence="1">
    <location>
        <begin position="587"/>
        <end position="608"/>
    </location>
</feature>
<dbReference type="Proteomes" id="UP000823388">
    <property type="component" value="Chromosome 9K"/>
</dbReference>
<dbReference type="Gene3D" id="2.150.10.10">
    <property type="entry name" value="Serralysin-like metalloprotease, C-terminal"/>
    <property type="match status" value="1"/>
</dbReference>
<dbReference type="InterPro" id="IPR011049">
    <property type="entry name" value="Serralysin-like_metalloprot_C"/>
</dbReference>
<feature type="region of interest" description="Disordered" evidence="1">
    <location>
        <begin position="99"/>
        <end position="146"/>
    </location>
</feature>
<feature type="compositionally biased region" description="Basic residues" evidence="1">
    <location>
        <begin position="1393"/>
        <end position="1405"/>
    </location>
</feature>
<feature type="compositionally biased region" description="Basic and acidic residues" evidence="1">
    <location>
        <begin position="424"/>
        <end position="435"/>
    </location>
</feature>
<sequence>MYPSPYASTGTAAGAGGKIRRRPPTRAASTPYERPPAAAAAHRLAAAAAAASASSGPGGEGGGGGSGSGSGGWVSRLVDPASRLIAGGAARLFGSVFRKRLAPPPAPSPQFSSPHGKNNDPTQHFPDSTNVDSPPLPEGGIDKGKNIAATSDDKALSEVEHLLMRKTFTRVEFDRLTDFLRARTIEPDPPTSIVSREEKNEGIRIDGIGGSTSHQMAAESPTVKVHSHGARSPAELAKQYMSSRYSREPPSSSLRSRLFLENKGEASNNAHDRRPGPPIVQAPIEFGNENPGLPVNGYVTSGLRGRSAIYRMSRSPYFKSSISSDVNTFSLSQRAQSSHIGGRQVLKRRGGDLENEIGSVGPIRRIRQKSNMMSPFRDARAISQGNLLTSCTSGSDFTEDSTSIQESPSSKKLLLGTTSAGPLESHKNGDSKRSDSTPSIPAQSNKMAEKIFEQLNIIAPSPKEQQSGQQSVTGNTSNSMSKKPVLQDIGPSSMYDPSSSLKFQDLDGANGPLDPDLNGSLLKKGKLNMIEGGSSKVASSDKPTFLGNSVSASTSRKPGFKMAVIEDLPELDDDLEVPIPSKSLSSKIEVKTTEQKSDSTRKEQKVEQKILEQKVESNLMKKNMVDSPVSEQPVASLSKTVSSSGGLLSSNDPGKAVPRASVDNNAGFAFSSAPPGTRPATSVSATPLASVNDDKQTCASNTSVGLKQSIAPDLETLNVKNKSTFGQSVTKLTTLDSTSSERGDKTEKAEDVIKSSDKVVPSTASTTLNAPLHFASAASTSASLSNGFSNSSSPKLPTVPPTDKPAVSSAASTMFAAYSSSPAISSSSPAFTAFNFSSSTSVGFSMVPSAKSDGTTAEVKPASTLSFGIGGAADEAKSTAPDSASKPSSKPISSSPITSGLNFSQVAASSDASGAATTALSNTSTAAGVQASSTASFTFPSSGNSLFGFSSPVQSTGLSASLVTSSTSQPSAASTLFGGKPAQSEDTMQQPSQSPKPQFGSFPSVTPGVVSSSSGSGTFSFGIAASSTGSGTMSFGVGASSTPGTSSAFGAAAPSSGPGIFSFGAGSSSSGSGIVPFGVGAASSGPGTLSFGSGSASSGPGTVSFGAGASSSGPGTVSFGAGASSSGPGTVSFGTGASSSGPGTMSFGAGASSSGPATTSFGVTTSTSGGFGNSPFGAGATFANPFSSSSGTGFTFSSASSSAGASTVASTSVFASTSAASSASSFSNPFSSSSSPPSTFMFGQSASSGSAFAFGAQSAPTFSSQPSVFSFTSANTSMNSSTLQPAFGMTNTNTAFGMGSPGNDQMNEDSMADDTNQPAPAPMFGSPFGQQTSTPPAPAFGAPAVQPGGAFQFGGQQQATQQNPSFPAAGSLEFQGGNFSLGSGGGGGDKSNRRMIKVKRAPKKR</sequence>
<feature type="compositionally biased region" description="Polar residues" evidence="1">
    <location>
        <begin position="629"/>
        <end position="652"/>
    </location>
</feature>
<evidence type="ECO:0000313" key="3">
    <source>
        <dbReference type="Proteomes" id="UP000823388"/>
    </source>
</evidence>
<comment type="caution">
    <text evidence="2">The sequence shown here is derived from an EMBL/GenBank/DDBJ whole genome shotgun (WGS) entry which is preliminary data.</text>
</comment>
<feature type="compositionally biased region" description="Low complexity" evidence="1">
    <location>
        <begin position="878"/>
        <end position="897"/>
    </location>
</feature>
<feature type="region of interest" description="Disordered" evidence="1">
    <location>
        <begin position="786"/>
        <end position="806"/>
    </location>
</feature>
<protein>
    <recommendedName>
        <fullName evidence="4">Nuclear pore complex protein NUP1</fullName>
    </recommendedName>
</protein>
<feature type="compositionally biased region" description="Polar residues" evidence="1">
    <location>
        <begin position="984"/>
        <end position="996"/>
    </location>
</feature>
<keyword evidence="3" id="KW-1185">Reference proteome</keyword>
<feature type="compositionally biased region" description="Gly residues" evidence="1">
    <location>
        <begin position="56"/>
        <end position="72"/>
    </location>
</feature>
<dbReference type="EMBL" id="CM029053">
    <property type="protein sequence ID" value="KAG2545379.1"/>
    <property type="molecule type" value="Genomic_DNA"/>
</dbReference>
<proteinExistence type="predicted"/>
<feature type="region of interest" description="Disordered" evidence="1">
    <location>
        <begin position="1"/>
        <end position="75"/>
    </location>
</feature>
<evidence type="ECO:0008006" key="4">
    <source>
        <dbReference type="Google" id="ProtNLM"/>
    </source>
</evidence>